<dbReference type="Pfam" id="PF20152">
    <property type="entry name" value="DUF6534"/>
    <property type="match status" value="1"/>
</dbReference>
<feature type="transmembrane region" description="Helical" evidence="1">
    <location>
        <begin position="90"/>
        <end position="108"/>
    </location>
</feature>
<feature type="transmembrane region" description="Helical" evidence="1">
    <location>
        <begin position="12"/>
        <end position="37"/>
    </location>
</feature>
<keyword evidence="4" id="KW-1185">Reference proteome</keyword>
<evidence type="ECO:0000259" key="2">
    <source>
        <dbReference type="Pfam" id="PF20152"/>
    </source>
</evidence>
<keyword evidence="1" id="KW-0472">Membrane</keyword>
<feature type="domain" description="DUF6534" evidence="2">
    <location>
        <begin position="166"/>
        <end position="252"/>
    </location>
</feature>
<feature type="transmembrane region" description="Helical" evidence="1">
    <location>
        <begin position="49"/>
        <end position="70"/>
    </location>
</feature>
<evidence type="ECO:0000313" key="3">
    <source>
        <dbReference type="EMBL" id="KZP31935.1"/>
    </source>
</evidence>
<dbReference type="Proteomes" id="UP000076532">
    <property type="component" value="Unassembled WGS sequence"/>
</dbReference>
<feature type="transmembrane region" description="Helical" evidence="1">
    <location>
        <begin position="120"/>
        <end position="146"/>
    </location>
</feature>
<reference evidence="3 4" key="1">
    <citation type="journal article" date="2016" name="Mol. Biol. Evol.">
        <title>Comparative Genomics of Early-Diverging Mushroom-Forming Fungi Provides Insights into the Origins of Lignocellulose Decay Capabilities.</title>
        <authorList>
            <person name="Nagy L.G."/>
            <person name="Riley R."/>
            <person name="Tritt A."/>
            <person name="Adam C."/>
            <person name="Daum C."/>
            <person name="Floudas D."/>
            <person name="Sun H."/>
            <person name="Yadav J.S."/>
            <person name="Pangilinan J."/>
            <person name="Larsson K.H."/>
            <person name="Matsuura K."/>
            <person name="Barry K."/>
            <person name="Labutti K."/>
            <person name="Kuo R."/>
            <person name="Ohm R.A."/>
            <person name="Bhattacharya S.S."/>
            <person name="Shirouzu T."/>
            <person name="Yoshinaga Y."/>
            <person name="Martin F.M."/>
            <person name="Grigoriev I.V."/>
            <person name="Hibbett D.S."/>
        </authorList>
    </citation>
    <scope>NUCLEOTIDE SEQUENCE [LARGE SCALE GENOMIC DNA]</scope>
    <source>
        <strain evidence="3 4">CBS 109695</strain>
    </source>
</reference>
<dbReference type="PANTHER" id="PTHR40465">
    <property type="entry name" value="CHROMOSOME 1, WHOLE GENOME SHOTGUN SEQUENCE"/>
    <property type="match status" value="1"/>
</dbReference>
<evidence type="ECO:0000313" key="4">
    <source>
        <dbReference type="Proteomes" id="UP000076532"/>
    </source>
</evidence>
<dbReference type="OrthoDB" id="2535105at2759"/>
<organism evidence="3 4">
    <name type="scientific">Athelia psychrophila</name>
    <dbReference type="NCBI Taxonomy" id="1759441"/>
    <lineage>
        <taxon>Eukaryota</taxon>
        <taxon>Fungi</taxon>
        <taxon>Dikarya</taxon>
        <taxon>Basidiomycota</taxon>
        <taxon>Agaricomycotina</taxon>
        <taxon>Agaricomycetes</taxon>
        <taxon>Agaricomycetidae</taxon>
        <taxon>Atheliales</taxon>
        <taxon>Atheliaceae</taxon>
        <taxon>Athelia</taxon>
    </lineage>
</organism>
<evidence type="ECO:0000256" key="1">
    <source>
        <dbReference type="SAM" id="Phobius"/>
    </source>
</evidence>
<dbReference type="STRING" id="436010.A0A166UR29"/>
<gene>
    <name evidence="3" type="ORF">FIBSPDRAFT_1037092</name>
</gene>
<dbReference type="AlphaFoldDB" id="A0A166UR29"/>
<keyword evidence="1" id="KW-0812">Transmembrane</keyword>
<feature type="transmembrane region" description="Helical" evidence="1">
    <location>
        <begin position="158"/>
        <end position="181"/>
    </location>
</feature>
<proteinExistence type="predicted"/>
<dbReference type="InterPro" id="IPR045339">
    <property type="entry name" value="DUF6534"/>
</dbReference>
<sequence>MTISALPNSDVWSPVMIGCLLSLILFGVILAQAFTYCQNCEGDPLGMKLFVAILFALDAANSAASMAWIYKLFIDGWGNAASYETAGWPVGVTALMLTCIACLAHLFFARRLHFIPVQRWITFLIVCFSIVTFIGGIGTGIAMLWIKDYGQFWRLKALVGVWAISAVFADIAIAVTTSYYLRRFKGNIKATDRLLDRIIQHTLQNSALTLTANCAALVMFCIARKPYYFALTFLTPKLYLHSVLSSLNARKSLRYLANATVDLGEQSLTQSRVRGSDQSRRPEVLDLRQMNYMENSKSDWT</sequence>
<keyword evidence="1" id="KW-1133">Transmembrane helix</keyword>
<dbReference type="PANTHER" id="PTHR40465:SF1">
    <property type="entry name" value="DUF6534 DOMAIN-CONTAINING PROTEIN"/>
    <property type="match status" value="1"/>
</dbReference>
<name>A0A166UR29_9AGAM</name>
<accession>A0A166UR29</accession>
<dbReference type="EMBL" id="KV417487">
    <property type="protein sequence ID" value="KZP31935.1"/>
    <property type="molecule type" value="Genomic_DNA"/>
</dbReference>
<protein>
    <recommendedName>
        <fullName evidence="2">DUF6534 domain-containing protein</fullName>
    </recommendedName>
</protein>